<dbReference type="EMBL" id="UHDO01000001">
    <property type="protein sequence ID" value="SUM42599.1"/>
    <property type="molecule type" value="Genomic_DNA"/>
</dbReference>
<evidence type="ECO:0000256" key="6">
    <source>
        <dbReference type="ARBA" id="ARBA00022989"/>
    </source>
</evidence>
<dbReference type="InterPro" id="IPR050445">
    <property type="entry name" value="Bact_polysacc_biosynth/exp"/>
</dbReference>
<accession>A0A380FUP2</accession>
<name>A0A380FUP2_9STAP</name>
<keyword evidence="7 9" id="KW-0472">Membrane</keyword>
<reference evidence="12 14" key="2">
    <citation type="submission" date="2019-04" db="EMBL/GenBank/DDBJ databases">
        <title>Genomic characterization of Staphylococcus petrasii strains.</title>
        <authorList>
            <person name="Vrbovska V."/>
            <person name="Kovarovic V."/>
            <person name="Maslanova I."/>
            <person name="Indrakova A."/>
            <person name="Petras P."/>
            <person name="Sedo O."/>
            <person name="Svec P."/>
            <person name="Fisarova L."/>
            <person name="Sedlacek I."/>
            <person name="Doskar J."/>
            <person name="Pantucek R."/>
        </authorList>
    </citation>
    <scope>NUCLEOTIDE SEQUENCE [LARGE SCALE GENOMIC DNA]</scope>
    <source>
        <strain evidence="12 14">P5404</strain>
    </source>
</reference>
<comment type="similarity">
    <text evidence="2">Belongs to the CpsC/CapA family.</text>
</comment>
<dbReference type="OrthoDB" id="2360475at2"/>
<evidence type="ECO:0000259" key="10">
    <source>
        <dbReference type="Pfam" id="PF02706"/>
    </source>
</evidence>
<evidence type="ECO:0000313" key="12">
    <source>
        <dbReference type="EMBL" id="TGE15876.1"/>
    </source>
</evidence>
<dbReference type="InterPro" id="IPR003856">
    <property type="entry name" value="LPS_length_determ_N"/>
</dbReference>
<gene>
    <name evidence="11" type="primary">cap8A_1</name>
    <name evidence="12" type="ORF">BJR09_10485</name>
    <name evidence="11" type="ORF">NCTC13830_00118</name>
</gene>
<protein>
    <submittedName>
        <fullName evidence="11">Capsular polysaccharide synthesis enzyme CapA</fullName>
    </submittedName>
</protein>
<evidence type="ECO:0000313" key="11">
    <source>
        <dbReference type="EMBL" id="SUM42599.1"/>
    </source>
</evidence>
<evidence type="ECO:0000256" key="5">
    <source>
        <dbReference type="ARBA" id="ARBA00022903"/>
    </source>
</evidence>
<feature type="transmembrane region" description="Helical" evidence="9">
    <location>
        <begin position="174"/>
        <end position="199"/>
    </location>
</feature>
<reference evidence="11 13" key="1">
    <citation type="submission" date="2018-06" db="EMBL/GenBank/DDBJ databases">
        <authorList>
            <consortium name="Pathogen Informatics"/>
            <person name="Doyle S."/>
        </authorList>
    </citation>
    <scope>NUCLEOTIDE SEQUENCE [LARGE SCALE GENOMIC DNA]</scope>
    <source>
        <strain evidence="11 13">NCTC13830</strain>
    </source>
</reference>
<dbReference type="Proteomes" id="UP000254047">
    <property type="component" value="Unassembled WGS sequence"/>
</dbReference>
<evidence type="ECO:0000256" key="4">
    <source>
        <dbReference type="ARBA" id="ARBA00022692"/>
    </source>
</evidence>
<sequence length="228" mass="25483">MRKNLNLSEFGKILKENIVLIILCVVIFGAISFVVSQFIITPKYQATSNVIINQKRANDDNLYKNPNEIQTNIQLIKTYSEIINSEEIKNKALDEIDAKDKNSLYQGLSVDSVENSQIIKINVLSEHPKEAVAYANEVAKASKDEIERVMGVDNLSILSKATNSQVKSPKSPNISLNVVFGVVFGLVIALLIMFTKYLLNNKIKSEKEVENYLHLPTIGKISDLGDKK</sequence>
<organism evidence="11 13">
    <name type="scientific">Staphylococcus petrasii</name>
    <dbReference type="NCBI Taxonomy" id="1276936"/>
    <lineage>
        <taxon>Bacteria</taxon>
        <taxon>Bacillati</taxon>
        <taxon>Bacillota</taxon>
        <taxon>Bacilli</taxon>
        <taxon>Bacillales</taxon>
        <taxon>Staphylococcaceae</taxon>
        <taxon>Staphylococcus</taxon>
    </lineage>
</organism>
<evidence type="ECO:0000313" key="14">
    <source>
        <dbReference type="Proteomes" id="UP000297598"/>
    </source>
</evidence>
<comment type="subcellular location">
    <subcellularLocation>
        <location evidence="1">Cell membrane</location>
        <topology evidence="1">Multi-pass membrane protein</topology>
    </subcellularLocation>
</comment>
<dbReference type="RefSeq" id="WP_103297172.1">
    <property type="nucleotide sequence ID" value="NZ_AP040368.1"/>
</dbReference>
<dbReference type="GO" id="GO:0000271">
    <property type="term" value="P:polysaccharide biosynthetic process"/>
    <property type="evidence" value="ECO:0007669"/>
    <property type="project" value="UniProtKB-KW"/>
</dbReference>
<dbReference type="GO" id="GO:0005886">
    <property type="term" value="C:plasma membrane"/>
    <property type="evidence" value="ECO:0007669"/>
    <property type="project" value="UniProtKB-SubCell"/>
</dbReference>
<dbReference type="GO" id="GO:0004713">
    <property type="term" value="F:protein tyrosine kinase activity"/>
    <property type="evidence" value="ECO:0007669"/>
    <property type="project" value="TreeGrafter"/>
</dbReference>
<evidence type="ECO:0000256" key="8">
    <source>
        <dbReference type="ARBA" id="ARBA00023169"/>
    </source>
</evidence>
<feature type="transmembrane region" description="Helical" evidence="9">
    <location>
        <begin position="20"/>
        <end position="40"/>
    </location>
</feature>
<dbReference type="Proteomes" id="UP000297598">
    <property type="component" value="Unassembled WGS sequence"/>
</dbReference>
<feature type="domain" description="Polysaccharide chain length determinant N-terminal" evidence="10">
    <location>
        <begin position="4"/>
        <end position="95"/>
    </location>
</feature>
<dbReference type="AlphaFoldDB" id="A0A380FUP2"/>
<dbReference type="Pfam" id="PF02706">
    <property type="entry name" value="Wzz"/>
    <property type="match status" value="1"/>
</dbReference>
<evidence type="ECO:0000256" key="1">
    <source>
        <dbReference type="ARBA" id="ARBA00004651"/>
    </source>
</evidence>
<evidence type="ECO:0000256" key="3">
    <source>
        <dbReference type="ARBA" id="ARBA00022475"/>
    </source>
</evidence>
<dbReference type="EMBL" id="SRLS01000018">
    <property type="protein sequence ID" value="TGE15876.1"/>
    <property type="molecule type" value="Genomic_DNA"/>
</dbReference>
<keyword evidence="4 9" id="KW-0812">Transmembrane</keyword>
<dbReference type="GeneID" id="48900889"/>
<keyword evidence="14" id="KW-1185">Reference proteome</keyword>
<dbReference type="PANTHER" id="PTHR32309">
    <property type="entry name" value="TYROSINE-PROTEIN KINASE"/>
    <property type="match status" value="1"/>
</dbReference>
<evidence type="ECO:0000256" key="7">
    <source>
        <dbReference type="ARBA" id="ARBA00023136"/>
    </source>
</evidence>
<evidence type="ECO:0000256" key="9">
    <source>
        <dbReference type="SAM" id="Phobius"/>
    </source>
</evidence>
<dbReference type="PANTHER" id="PTHR32309:SF13">
    <property type="entry name" value="FERRIC ENTEROBACTIN TRANSPORT PROTEIN FEPE"/>
    <property type="match status" value="1"/>
</dbReference>
<evidence type="ECO:0000256" key="2">
    <source>
        <dbReference type="ARBA" id="ARBA00006683"/>
    </source>
</evidence>
<keyword evidence="3" id="KW-1003">Cell membrane</keyword>
<keyword evidence="6 9" id="KW-1133">Transmembrane helix</keyword>
<accession>A0A5F1B043</accession>
<proteinExistence type="inferred from homology"/>
<keyword evidence="8" id="KW-0270">Exopolysaccharide synthesis</keyword>
<keyword evidence="5" id="KW-0972">Capsule biogenesis/degradation</keyword>
<evidence type="ECO:0000313" key="13">
    <source>
        <dbReference type="Proteomes" id="UP000254047"/>
    </source>
</evidence>